<reference evidence="1 2" key="1">
    <citation type="submission" date="2024-07" db="EMBL/GenBank/DDBJ databases">
        <authorList>
            <person name="Dulla G.F.J."/>
            <person name="Delorm J.G."/>
        </authorList>
    </citation>
    <scope>NUCLEOTIDE SEQUENCE [LARGE SCALE GENOMIC DNA]</scope>
    <source>
        <strain evidence="1 2">JGD 233</strain>
    </source>
</reference>
<name>A0ABV3N788_9GAMM</name>
<dbReference type="RefSeq" id="WP_367168648.1">
    <property type="nucleotide sequence ID" value="NZ_JBFKZN010000015.1"/>
</dbReference>
<protein>
    <submittedName>
        <fullName evidence="1">Uncharacterized protein</fullName>
    </submittedName>
</protein>
<evidence type="ECO:0000313" key="1">
    <source>
        <dbReference type="EMBL" id="MEW5291690.1"/>
    </source>
</evidence>
<accession>A0ABV3N788</accession>
<comment type="caution">
    <text evidence="1">The sequence shown here is derived from an EMBL/GenBank/DDBJ whole genome shotgun (WGS) entry which is preliminary data.</text>
</comment>
<gene>
    <name evidence="1" type="ORF">ABW286_21385</name>
</gene>
<proteinExistence type="predicted"/>
<dbReference type="EMBL" id="JBFKZN010000015">
    <property type="protein sequence ID" value="MEW5291690.1"/>
    <property type="molecule type" value="Genomic_DNA"/>
</dbReference>
<keyword evidence="2" id="KW-1185">Reference proteome</keyword>
<evidence type="ECO:0000313" key="2">
    <source>
        <dbReference type="Proteomes" id="UP001554567"/>
    </source>
</evidence>
<sequence>MDKAHFYERLTRWRHLRFNDVTLRERADTPAWNKKYEVYILDNTRLSAQLYIRTTQPEENTALIMAQYQAWLDEYNAMQNPQMAVMVAELSPTKRALMPDSCHRVPAPASPFVPLSVSRHNLP</sequence>
<dbReference type="Proteomes" id="UP001554567">
    <property type="component" value="Unassembled WGS sequence"/>
</dbReference>
<organism evidence="1 2">
    <name type="scientific">Erwinia papayae</name>
    <dbReference type="NCBI Taxonomy" id="206499"/>
    <lineage>
        <taxon>Bacteria</taxon>
        <taxon>Pseudomonadati</taxon>
        <taxon>Pseudomonadota</taxon>
        <taxon>Gammaproteobacteria</taxon>
        <taxon>Enterobacterales</taxon>
        <taxon>Erwiniaceae</taxon>
        <taxon>Erwinia</taxon>
    </lineage>
</organism>